<feature type="compositionally biased region" description="Low complexity" evidence="3">
    <location>
        <begin position="1377"/>
        <end position="1392"/>
    </location>
</feature>
<dbReference type="SMART" id="SM00360">
    <property type="entry name" value="RRM"/>
    <property type="match status" value="4"/>
</dbReference>
<organism evidence="5">
    <name type="scientific">Capitella teleta</name>
    <name type="common">Polychaete worm</name>
    <dbReference type="NCBI Taxonomy" id="283909"/>
    <lineage>
        <taxon>Eukaryota</taxon>
        <taxon>Metazoa</taxon>
        <taxon>Spiralia</taxon>
        <taxon>Lophotrochozoa</taxon>
        <taxon>Annelida</taxon>
        <taxon>Polychaeta</taxon>
        <taxon>Sedentaria</taxon>
        <taxon>Scolecida</taxon>
        <taxon>Capitellidae</taxon>
        <taxon>Capitella</taxon>
    </lineage>
</organism>
<dbReference type="InterPro" id="IPR000504">
    <property type="entry name" value="RRM_dom"/>
</dbReference>
<reference evidence="5 7" key="2">
    <citation type="journal article" date="2013" name="Nature">
        <title>Insights into bilaterian evolution from three spiralian genomes.</title>
        <authorList>
            <person name="Simakov O."/>
            <person name="Marletaz F."/>
            <person name="Cho S.J."/>
            <person name="Edsinger-Gonzales E."/>
            <person name="Havlak P."/>
            <person name="Hellsten U."/>
            <person name="Kuo D.H."/>
            <person name="Larsson T."/>
            <person name="Lv J."/>
            <person name="Arendt D."/>
            <person name="Savage R."/>
            <person name="Osoegawa K."/>
            <person name="de Jong P."/>
            <person name="Grimwood J."/>
            <person name="Chapman J.A."/>
            <person name="Shapiro H."/>
            <person name="Aerts A."/>
            <person name="Otillar R.P."/>
            <person name="Terry A.Y."/>
            <person name="Boore J.L."/>
            <person name="Grigoriev I.V."/>
            <person name="Lindberg D.R."/>
            <person name="Seaver E.C."/>
            <person name="Weisblat D.A."/>
            <person name="Putnam N.H."/>
            <person name="Rokhsar D.S."/>
        </authorList>
    </citation>
    <scope>NUCLEOTIDE SEQUENCE</scope>
    <source>
        <strain evidence="5 7">I ESC-2004</strain>
    </source>
</reference>
<evidence type="ECO:0000313" key="5">
    <source>
        <dbReference type="EMBL" id="ELU08102.1"/>
    </source>
</evidence>
<accession>R7UVZ9</accession>
<reference evidence="7" key="1">
    <citation type="submission" date="2012-12" db="EMBL/GenBank/DDBJ databases">
        <authorList>
            <person name="Hellsten U."/>
            <person name="Grimwood J."/>
            <person name="Chapman J.A."/>
            <person name="Shapiro H."/>
            <person name="Aerts A."/>
            <person name="Otillar R.P."/>
            <person name="Terry A.Y."/>
            <person name="Boore J.L."/>
            <person name="Simakov O."/>
            <person name="Marletaz F."/>
            <person name="Cho S.-J."/>
            <person name="Edsinger-Gonzales E."/>
            <person name="Havlak P."/>
            <person name="Kuo D.-H."/>
            <person name="Larsson T."/>
            <person name="Lv J."/>
            <person name="Arendt D."/>
            <person name="Savage R."/>
            <person name="Osoegawa K."/>
            <person name="de Jong P."/>
            <person name="Lindberg D.R."/>
            <person name="Seaver E.C."/>
            <person name="Weisblat D.A."/>
            <person name="Putnam N.H."/>
            <person name="Grigoriev I.V."/>
            <person name="Rokhsar D.S."/>
        </authorList>
    </citation>
    <scope>NUCLEOTIDE SEQUENCE</scope>
    <source>
        <strain evidence="7">I ESC-2004</strain>
    </source>
</reference>
<sequence>MFTSEFTCVQDAQSAWEFDLKERFKMGGQRINVKQIDMDQAHAIERCLGETSLVAESASDATSPLASWDDTQFVYHPDVYAKMCPKTKFAPCGNLFVGGIDPKLNDENSLGEIFQPFGDIVLLKRYNQCWFLHYFLETSAIKAFFHLVPQLKAKHPNLTIDFAKNKAQCDLLISHIRPPLTTELLKKWLLDHSSFREFFCLPQAGQALVRYDSSSHCEMVHNKLRAIPLHLLADHLSHSKGSDKFLTVNFACNRHLYEFMARIRELQLPKVDAGISETDPLHPLATRTIFIKHPSFASFSRETFMTAFADAGIVIDVYRQVEDGTLSIYIEFLRLGDAANVVEAGLWTVADISVKPCFAPHVPTNCLWLERIPPDVHPDIVTRAMRGAGPGTAARRPIIRKDVALVYFESIASAKRLFSCWDRMLHKRKILMDFASQLSQDEFHSQEKSSQHQGGIVETSQDSDKTSQPKALKELSVFSQESCRYLMITKRGEPITEAEAKMEAEKHGGEVLGVNIKEDDRQSAYVEYPDISSVVHAMKHIQRKDFSVGFAASCPTNSVWMEVSFQSEQDAILRQHLQKHGQMTLFRLDSIRHRAFVTYAKQESADDLYSQLKAYCSIPSISGKVQVDYASAKCLAAFQEDLEKTQEERKKLQEAYTKRHSYTSSQPTMESGVLPSRSLLAIGFPSWAVEADVRPLFNRYGYLVSLWQAEEGWGLEYDNLCSAAHAIKVHGTVCCMFGAHKISIVYRESIGDGSCAWLEGAGKQEAQVKLYAGQYGPVERILVDGQTNRALVFYENSSVGKDAIRKMRQASNEQVQVDVAGKKIQTIFTFGVIKKREQLKGKGQSSVVSDKQEEDMLITVDASCAPNLTVLCLADEISEKTLKMVFEQHGKIKSVVLHRRQEEMSSAEIVYEDASSVMKAYREMNAHFLGPCKISIKFRSVPSKYVWLGGVPSSVQEQSLRAKLSLYGTIVFSVMSKEKGFAIFGFDNEEAAKKVSLDMSGRSLSKFKLQTCLVTESFALRTKEALEKSNARHSRHDADAETPKETKDQKRIAELFQRKKEEQARKKGKRRSASRERGKRDDRRRSEKSRKSPEPPRKAKEPEVKHIKVEPVKSVEKRDEKVKSESKEKKTEKKVESKVKVKNEVKQEKRKSEDADTDSSSARKSRHSGAPSADKKKPLVKAKPAEKVVKGKSLRGKKMVFKEEESSSSEEEAPKRRGRKRITPAEDPPAAKKRAGRSKVVTPKEVESSDDDDEIPEPILSPRGRKKARHSSVPPLQAKKRHRLFVPSNFTKLFVISPQMQPRVLIQRLTQERISYWTQHTSRKVAAPVSVTDTPTPPTALGLSLEGYSISLEEFIDAGSTDEQEQTEGSEPASNGSAKATKTSAAKKTPSSQQSPADLDSLMAMTFDPPETGVSEGTLDGAQLTSIIDTLYSSDEDESSLKKDKEIAQLSTQQTTD</sequence>
<evidence type="ECO:0000256" key="2">
    <source>
        <dbReference type="PROSITE-ProRule" id="PRU00176"/>
    </source>
</evidence>
<gene>
    <name evidence="5" type="ORF">CAPTEDRAFT_218883</name>
</gene>
<dbReference type="InterPro" id="IPR035979">
    <property type="entry name" value="RBD_domain_sf"/>
</dbReference>
<feature type="region of interest" description="Disordered" evidence="3">
    <location>
        <begin position="1026"/>
        <end position="1280"/>
    </location>
</feature>
<feature type="region of interest" description="Disordered" evidence="3">
    <location>
        <begin position="1433"/>
        <end position="1457"/>
    </location>
</feature>
<proteinExistence type="predicted"/>
<dbReference type="STRING" id="283909.R7UVZ9"/>
<feature type="domain" description="RRM" evidence="4">
    <location>
        <begin position="944"/>
        <end position="1027"/>
    </location>
</feature>
<evidence type="ECO:0000313" key="7">
    <source>
        <dbReference type="Proteomes" id="UP000014760"/>
    </source>
</evidence>
<keyword evidence="1 2" id="KW-0694">RNA-binding</keyword>
<evidence type="ECO:0000256" key="3">
    <source>
        <dbReference type="SAM" id="MobiDB-lite"/>
    </source>
</evidence>
<dbReference type="InterPro" id="IPR012677">
    <property type="entry name" value="Nucleotide-bd_a/b_plait_sf"/>
</dbReference>
<dbReference type="HOGENOM" id="CLU_250970_0_0_1"/>
<dbReference type="Proteomes" id="UP000014760">
    <property type="component" value="Unassembled WGS sequence"/>
</dbReference>
<feature type="region of interest" description="Disordered" evidence="3">
    <location>
        <begin position="442"/>
        <end position="470"/>
    </location>
</feature>
<dbReference type="PROSITE" id="PS50102">
    <property type="entry name" value="RRM"/>
    <property type="match status" value="1"/>
</dbReference>
<protein>
    <recommendedName>
        <fullName evidence="4">RRM domain-containing protein</fullName>
    </recommendedName>
</protein>
<feature type="compositionally biased region" description="Basic and acidic residues" evidence="3">
    <location>
        <begin position="1073"/>
        <end position="1154"/>
    </location>
</feature>
<dbReference type="PANTHER" id="PTHR23189">
    <property type="entry name" value="RNA RECOGNITION MOTIF-CONTAINING"/>
    <property type="match status" value="1"/>
</dbReference>
<dbReference type="Gene3D" id="3.30.70.330">
    <property type="match status" value="2"/>
</dbReference>
<dbReference type="EnsemblMetazoa" id="CapteT218883">
    <property type="protein sequence ID" value="CapteP218883"/>
    <property type="gene ID" value="CapteG218883"/>
</dbReference>
<evidence type="ECO:0000313" key="6">
    <source>
        <dbReference type="EnsemblMetazoa" id="CapteP218883"/>
    </source>
</evidence>
<dbReference type="EMBL" id="KB299334">
    <property type="protein sequence ID" value="ELU08102.1"/>
    <property type="molecule type" value="Genomic_DNA"/>
</dbReference>
<feature type="region of interest" description="Disordered" evidence="3">
    <location>
        <begin position="1359"/>
        <end position="1421"/>
    </location>
</feature>
<dbReference type="GO" id="GO:0003723">
    <property type="term" value="F:RNA binding"/>
    <property type="evidence" value="ECO:0007669"/>
    <property type="project" value="UniProtKB-UniRule"/>
</dbReference>
<feature type="compositionally biased region" description="Basic residues" evidence="3">
    <location>
        <begin position="1190"/>
        <end position="1199"/>
    </location>
</feature>
<feature type="compositionally biased region" description="Basic and acidic residues" evidence="3">
    <location>
        <begin position="1026"/>
        <end position="1065"/>
    </location>
</feature>
<dbReference type="CDD" id="cd00590">
    <property type="entry name" value="RRM_SF"/>
    <property type="match status" value="1"/>
</dbReference>
<dbReference type="SUPFAM" id="SSF54928">
    <property type="entry name" value="RNA-binding domain, RBD"/>
    <property type="match status" value="3"/>
</dbReference>
<reference evidence="6" key="3">
    <citation type="submission" date="2015-06" db="UniProtKB">
        <authorList>
            <consortium name="EnsemblMetazoa"/>
        </authorList>
    </citation>
    <scope>IDENTIFICATION</scope>
</reference>
<dbReference type="EMBL" id="AMQN01006848">
    <property type="status" value="NOT_ANNOTATED_CDS"/>
    <property type="molecule type" value="Genomic_DNA"/>
</dbReference>
<feature type="compositionally biased region" description="Acidic residues" evidence="3">
    <location>
        <begin position="1359"/>
        <end position="1368"/>
    </location>
</feature>
<evidence type="ECO:0000256" key="1">
    <source>
        <dbReference type="ARBA" id="ARBA00022884"/>
    </source>
</evidence>
<feature type="compositionally biased region" description="Basic and acidic residues" evidence="3">
    <location>
        <begin position="1173"/>
        <end position="1189"/>
    </location>
</feature>
<keyword evidence="7" id="KW-1185">Reference proteome</keyword>
<evidence type="ECO:0000259" key="4">
    <source>
        <dbReference type="PROSITE" id="PS50102"/>
    </source>
</evidence>
<name>R7UVZ9_CAPTE</name>
<dbReference type="Pfam" id="PF00076">
    <property type="entry name" value="RRM_1"/>
    <property type="match status" value="1"/>
</dbReference>